<feature type="compositionally biased region" description="Polar residues" evidence="9">
    <location>
        <begin position="482"/>
        <end position="501"/>
    </location>
</feature>
<reference evidence="10 11" key="1">
    <citation type="journal article" date="2019" name="Sci. Rep.">
        <title>Comparative genomics of chytrid fungi reveal insights into the obligate biotrophic and pathogenic lifestyle of Synchytrium endobioticum.</title>
        <authorList>
            <person name="van de Vossenberg B.T.L.H."/>
            <person name="Warris S."/>
            <person name="Nguyen H.D.T."/>
            <person name="van Gent-Pelzer M.P.E."/>
            <person name="Joly D.L."/>
            <person name="van de Geest H.C."/>
            <person name="Bonants P.J.M."/>
            <person name="Smith D.S."/>
            <person name="Levesque C.A."/>
            <person name="van der Lee T.A.J."/>
        </authorList>
    </citation>
    <scope>NUCLEOTIDE SEQUENCE [LARGE SCALE GENOMIC DNA]</scope>
    <source>
        <strain evidence="10 11">LEV6574</strain>
    </source>
</reference>
<keyword evidence="6" id="KW-0333">Golgi apparatus</keyword>
<comment type="caution">
    <text evidence="10">The sequence shown here is derived from an EMBL/GenBank/DDBJ whole genome shotgun (WGS) entry which is preliminary data.</text>
</comment>
<gene>
    <name evidence="10" type="ORF">SeLEV6574_g06507</name>
</gene>
<evidence type="ECO:0000256" key="4">
    <source>
        <dbReference type="ARBA" id="ARBA00022448"/>
    </source>
</evidence>
<comment type="subcellular location">
    <subcellularLocation>
        <location evidence="1">Golgi apparatus membrane</location>
        <topology evidence="1">Peripheral membrane protein</topology>
    </subcellularLocation>
</comment>
<dbReference type="GO" id="GO:0015031">
    <property type="term" value="P:protein transport"/>
    <property type="evidence" value="ECO:0007669"/>
    <property type="project" value="UniProtKB-KW"/>
</dbReference>
<name>A0A507CNE9_9FUNG</name>
<keyword evidence="5" id="KW-0653">Protein transport</keyword>
<dbReference type="InterPro" id="IPR007255">
    <property type="entry name" value="COG8"/>
</dbReference>
<evidence type="ECO:0000256" key="2">
    <source>
        <dbReference type="ARBA" id="ARBA00006419"/>
    </source>
</evidence>
<sequence>MPMIDAASMSPLPPSGVALTHGHDPLIGLLMETAQHQSQNSKRTTKQPSWNYLKQSNSEISCDGSPAAGSDVMTHGTFRDPEVMEYLNSLTALPLSSLLQQPAKLASEMTQIDAQLSELAYKEYKSFLTSSTCEEDVLKGFDSLHQLLGKLDSLFPRLESSCHSFRDTASTSILSNKAMYANLLNKHSKIMDLLEIPHLAETFVRSGYYEEAMDLYIYVIRLASRHPNSLLIKSIAEEAEGIKKTMVAQLFKLLSTNVKLPLCIRVVGYLRRLSVFSEVELRVLFLQQRHEFLSGMLHELNGERDAGEYLRRYIEISREHFFDIIAQYRAIFSDSNSLTTCTSTLSNTIGSPTTPSSPFISFASSSIQSETISDMTASTATILSSYAAHAVANLVNTVSTQLMSIHDTSRLASLLTQCMYYGMSLGRVGVDFRMVVGRLFEDAVLRIVRDEIRNGVDRFERMLAESGEKGLTVKTAIHDGHSTTSIKRTGNTSSVSKTTPPASLMTHPPLAHLINSYFTSYNQLRLLAPLSLTKPITQLLTESLTNCAGVLSKFGDERRSRWSLEERNAHNQVCRAFMDGVVLPANAGIQLIYQDTSGGNCTGIEVDTIAKKLGSWNRNQHQDSYSSKNILVAKNSYDATEGNHGEDMNVTPSVEAPENIKPDEADNIPKNDDASFIQNESNVAAHATGCNG</sequence>
<organism evidence="10 11">
    <name type="scientific">Synchytrium endobioticum</name>
    <dbReference type="NCBI Taxonomy" id="286115"/>
    <lineage>
        <taxon>Eukaryota</taxon>
        <taxon>Fungi</taxon>
        <taxon>Fungi incertae sedis</taxon>
        <taxon>Chytridiomycota</taxon>
        <taxon>Chytridiomycota incertae sedis</taxon>
        <taxon>Chytridiomycetes</taxon>
        <taxon>Synchytriales</taxon>
        <taxon>Synchytriaceae</taxon>
        <taxon>Synchytrium</taxon>
    </lineage>
</organism>
<proteinExistence type="inferred from homology"/>
<evidence type="ECO:0000256" key="8">
    <source>
        <dbReference type="ARBA" id="ARBA00031347"/>
    </source>
</evidence>
<dbReference type="GO" id="GO:0000139">
    <property type="term" value="C:Golgi membrane"/>
    <property type="evidence" value="ECO:0007669"/>
    <property type="project" value="UniProtKB-SubCell"/>
</dbReference>
<evidence type="ECO:0000256" key="7">
    <source>
        <dbReference type="ARBA" id="ARBA00023136"/>
    </source>
</evidence>
<dbReference type="PANTHER" id="PTHR21311">
    <property type="entry name" value="CONSERVED OLIGOMERIC GOLGI COMPLEX COMPONENT 8"/>
    <property type="match status" value="1"/>
</dbReference>
<dbReference type="OrthoDB" id="1661054at2759"/>
<keyword evidence="7" id="KW-0472">Membrane</keyword>
<protein>
    <recommendedName>
        <fullName evidence="3">Conserved oligomeric Golgi complex subunit 8</fullName>
    </recommendedName>
    <alternativeName>
        <fullName evidence="8">Component of oligomeric Golgi complex 8</fullName>
    </alternativeName>
</protein>
<dbReference type="SUPFAM" id="SSF74788">
    <property type="entry name" value="Cullin repeat-like"/>
    <property type="match status" value="1"/>
</dbReference>
<evidence type="ECO:0000313" key="10">
    <source>
        <dbReference type="EMBL" id="TPX40643.1"/>
    </source>
</evidence>
<dbReference type="PANTHER" id="PTHR21311:SF0">
    <property type="entry name" value="CONSERVED OLIGOMERIC GOLGI COMPLEX SUBUNIT 8"/>
    <property type="match status" value="1"/>
</dbReference>
<evidence type="ECO:0000256" key="6">
    <source>
        <dbReference type="ARBA" id="ARBA00023034"/>
    </source>
</evidence>
<dbReference type="GO" id="GO:0017119">
    <property type="term" value="C:Golgi transport complex"/>
    <property type="evidence" value="ECO:0007669"/>
    <property type="project" value="InterPro"/>
</dbReference>
<dbReference type="Pfam" id="PF04124">
    <property type="entry name" value="Dor1"/>
    <property type="match status" value="1"/>
</dbReference>
<keyword evidence="4" id="KW-0813">Transport</keyword>
<dbReference type="VEuPathDB" id="FungiDB:SeMB42_g05559"/>
<dbReference type="GO" id="GO:0006891">
    <property type="term" value="P:intra-Golgi vesicle-mediated transport"/>
    <property type="evidence" value="ECO:0007669"/>
    <property type="project" value="TreeGrafter"/>
</dbReference>
<feature type="region of interest" description="Disordered" evidence="9">
    <location>
        <begin position="482"/>
        <end position="502"/>
    </location>
</feature>
<dbReference type="AlphaFoldDB" id="A0A507CNE9"/>
<dbReference type="EMBL" id="QEAM01000374">
    <property type="protein sequence ID" value="TPX40643.1"/>
    <property type="molecule type" value="Genomic_DNA"/>
</dbReference>
<evidence type="ECO:0000256" key="5">
    <source>
        <dbReference type="ARBA" id="ARBA00022927"/>
    </source>
</evidence>
<evidence type="ECO:0000256" key="9">
    <source>
        <dbReference type="SAM" id="MobiDB-lite"/>
    </source>
</evidence>
<dbReference type="Proteomes" id="UP000320475">
    <property type="component" value="Unassembled WGS sequence"/>
</dbReference>
<evidence type="ECO:0000256" key="1">
    <source>
        <dbReference type="ARBA" id="ARBA00004395"/>
    </source>
</evidence>
<dbReference type="InterPro" id="IPR016159">
    <property type="entry name" value="Cullin_repeat-like_dom_sf"/>
</dbReference>
<evidence type="ECO:0000313" key="11">
    <source>
        <dbReference type="Proteomes" id="UP000320475"/>
    </source>
</evidence>
<comment type="similarity">
    <text evidence="2">Belongs to the COG8 family.</text>
</comment>
<accession>A0A507CNE9</accession>
<evidence type="ECO:0000256" key="3">
    <source>
        <dbReference type="ARBA" id="ARBA00020983"/>
    </source>
</evidence>